<dbReference type="Proteomes" id="UP000635071">
    <property type="component" value="Unassembled WGS sequence"/>
</dbReference>
<name>A0A917E5H3_9SPHN</name>
<comment type="caution">
    <text evidence="2">The sequence shown here is derived from an EMBL/GenBank/DDBJ whole genome shotgun (WGS) entry which is preliminary data.</text>
</comment>
<feature type="region of interest" description="Disordered" evidence="1">
    <location>
        <begin position="1"/>
        <end position="67"/>
    </location>
</feature>
<evidence type="ECO:0000313" key="3">
    <source>
        <dbReference type="Proteomes" id="UP000635071"/>
    </source>
</evidence>
<feature type="region of interest" description="Disordered" evidence="1">
    <location>
        <begin position="146"/>
        <end position="171"/>
    </location>
</feature>
<dbReference type="RefSeq" id="WP_188761498.1">
    <property type="nucleotide sequence ID" value="NZ_BMJM01000002.1"/>
</dbReference>
<gene>
    <name evidence="2" type="ORF">GCM10011529_06420</name>
</gene>
<organism evidence="2 3">
    <name type="scientific">Sandarakinorhabdus glacialis</name>
    <dbReference type="NCBI Taxonomy" id="1614636"/>
    <lineage>
        <taxon>Bacteria</taxon>
        <taxon>Pseudomonadati</taxon>
        <taxon>Pseudomonadota</taxon>
        <taxon>Alphaproteobacteria</taxon>
        <taxon>Sphingomonadales</taxon>
        <taxon>Sphingosinicellaceae</taxon>
        <taxon>Sandarakinorhabdus</taxon>
    </lineage>
</organism>
<sequence length="269" mass="28564">MAVDDKPARKRRPEPTRTAPDRTGWSGDPAPVEAAVENVRRKKPPPAKPDPNPDPDPTPAGSGDLPEVSQIVAEAVRIGYHVIGENLKQGRTAADRFRAGSYQADDLPSDINRLGKRMLQLSRDLSTTGFDLLAAVLRDPKILAAIRPSGDDNSDRPPRIPKPTPQDPVPLTCVFRGTRGGTATPTTLQPPPRPTILTLQALKPVGGDHPAITGTRFRPAQAGRGIVAVITIPDDQPAATYTGDVTDEASNTVLGTLTIEVRPPGATPP</sequence>
<accession>A0A917E5H3</accession>
<evidence type="ECO:0000313" key="2">
    <source>
        <dbReference type="EMBL" id="GGE02663.1"/>
    </source>
</evidence>
<reference evidence="2" key="1">
    <citation type="journal article" date="2014" name="Int. J. Syst. Evol. Microbiol.">
        <title>Complete genome sequence of Corynebacterium casei LMG S-19264T (=DSM 44701T), isolated from a smear-ripened cheese.</title>
        <authorList>
            <consortium name="US DOE Joint Genome Institute (JGI-PGF)"/>
            <person name="Walter F."/>
            <person name="Albersmeier A."/>
            <person name="Kalinowski J."/>
            <person name="Ruckert C."/>
        </authorList>
    </citation>
    <scope>NUCLEOTIDE SEQUENCE</scope>
    <source>
        <strain evidence="2">CGMCC 1.15519</strain>
    </source>
</reference>
<feature type="compositionally biased region" description="Pro residues" evidence="1">
    <location>
        <begin position="46"/>
        <end position="58"/>
    </location>
</feature>
<dbReference type="AlphaFoldDB" id="A0A917E5H3"/>
<feature type="compositionally biased region" description="Basic and acidic residues" evidence="1">
    <location>
        <begin position="149"/>
        <end position="158"/>
    </location>
</feature>
<keyword evidence="3" id="KW-1185">Reference proteome</keyword>
<proteinExistence type="predicted"/>
<protein>
    <submittedName>
        <fullName evidence="2">Uncharacterized protein</fullName>
    </submittedName>
</protein>
<reference evidence="2" key="2">
    <citation type="submission" date="2020-09" db="EMBL/GenBank/DDBJ databases">
        <authorList>
            <person name="Sun Q."/>
            <person name="Zhou Y."/>
        </authorList>
    </citation>
    <scope>NUCLEOTIDE SEQUENCE</scope>
    <source>
        <strain evidence="2">CGMCC 1.15519</strain>
    </source>
</reference>
<evidence type="ECO:0000256" key="1">
    <source>
        <dbReference type="SAM" id="MobiDB-lite"/>
    </source>
</evidence>
<dbReference type="EMBL" id="BMJM01000002">
    <property type="protein sequence ID" value="GGE02663.1"/>
    <property type="molecule type" value="Genomic_DNA"/>
</dbReference>